<dbReference type="eggNOG" id="COG0629">
    <property type="taxonomic scope" value="Bacteria"/>
</dbReference>
<sequence>MELWQGNEVVTANLNKAQLIGFLGEDPKSADMQRGGSVVTLSVGTTEYWKEQGSGERKSATEWHRVVIFNEALGKTAMSYLRKGSAVYVEGTIRSRRYTDRQQVERKVTEIIVPKFGGALGLMDRRRDDAGGRADADRGRPGNDQQPDLDDEVPF</sequence>
<evidence type="ECO:0000256" key="1">
    <source>
        <dbReference type="ARBA" id="ARBA00023125"/>
    </source>
</evidence>
<organism evidence="6 7">
    <name type="scientific">Sphingobium herbicidovorans (strain ATCC 700291 / DSM 11019 / CCUG 56400 / KCTC 2939 / LMG 18315 / NBRC 16415 / MH)</name>
    <name type="common">Sphingomonas herbicidovorans</name>
    <dbReference type="NCBI Taxonomy" id="1219045"/>
    <lineage>
        <taxon>Bacteria</taxon>
        <taxon>Pseudomonadati</taxon>
        <taxon>Pseudomonadota</taxon>
        <taxon>Alphaproteobacteria</taxon>
        <taxon>Sphingomonadales</taxon>
        <taxon>Sphingomonadaceae</taxon>
        <taxon>Sphingobium</taxon>
    </lineage>
</organism>
<proteinExistence type="inferred from homology"/>
<dbReference type="Pfam" id="PF00436">
    <property type="entry name" value="SSB"/>
    <property type="match status" value="1"/>
</dbReference>
<dbReference type="CDD" id="cd04496">
    <property type="entry name" value="SSB_OBF"/>
    <property type="match status" value="1"/>
</dbReference>
<comment type="caution">
    <text evidence="6">The sequence shown here is derived from an EMBL/GenBank/DDBJ whole genome shotgun (WGS) entry which is preliminary data.</text>
</comment>
<dbReference type="EMBL" id="JFZA02000011">
    <property type="protein sequence ID" value="KFG90748.1"/>
    <property type="molecule type" value="Genomic_DNA"/>
</dbReference>
<evidence type="ECO:0000256" key="2">
    <source>
        <dbReference type="ARBA" id="ARBA00023172"/>
    </source>
</evidence>
<evidence type="ECO:0000313" key="6">
    <source>
        <dbReference type="EMBL" id="KFG90748.1"/>
    </source>
</evidence>
<feature type="compositionally biased region" description="Basic and acidic residues" evidence="5">
    <location>
        <begin position="123"/>
        <end position="141"/>
    </location>
</feature>
<evidence type="ECO:0000256" key="3">
    <source>
        <dbReference type="HAMAP-Rule" id="MF_00984"/>
    </source>
</evidence>
<dbReference type="STRING" id="76947.GCA_002080435_02578"/>
<dbReference type="PANTHER" id="PTHR10302:SF0">
    <property type="entry name" value="SINGLE-STRANDED DNA-BINDING PROTEIN, MITOCHONDRIAL"/>
    <property type="match status" value="1"/>
</dbReference>
<gene>
    <name evidence="6" type="ORF">BV98_001460</name>
</gene>
<comment type="subunit">
    <text evidence="3">Homotetramer.</text>
</comment>
<keyword evidence="1 3" id="KW-0238">DNA-binding</keyword>
<keyword evidence="2" id="KW-0233">DNA recombination</keyword>
<feature type="region of interest" description="Disordered" evidence="5">
    <location>
        <begin position="123"/>
        <end position="155"/>
    </location>
</feature>
<dbReference type="AlphaFoldDB" id="A0A086PBI0"/>
<evidence type="ECO:0000256" key="4">
    <source>
        <dbReference type="RuleBase" id="RU000524"/>
    </source>
</evidence>
<dbReference type="NCBIfam" id="TIGR00621">
    <property type="entry name" value="ssb"/>
    <property type="match status" value="1"/>
</dbReference>
<evidence type="ECO:0000256" key="5">
    <source>
        <dbReference type="SAM" id="MobiDB-lite"/>
    </source>
</evidence>
<dbReference type="HAMAP" id="MF_00984">
    <property type="entry name" value="SSB"/>
    <property type="match status" value="1"/>
</dbReference>
<dbReference type="GO" id="GO:0009295">
    <property type="term" value="C:nucleoid"/>
    <property type="evidence" value="ECO:0007669"/>
    <property type="project" value="TreeGrafter"/>
</dbReference>
<name>A0A086PBI0_SPHHM</name>
<keyword evidence="7" id="KW-1185">Reference proteome</keyword>
<dbReference type="PANTHER" id="PTHR10302">
    <property type="entry name" value="SINGLE-STRANDED DNA-BINDING PROTEIN"/>
    <property type="match status" value="1"/>
</dbReference>
<dbReference type="InterPro" id="IPR011344">
    <property type="entry name" value="ssDNA-bd"/>
</dbReference>
<comment type="caution">
    <text evidence="3">Lacks conserved residue(s) required for the propagation of feature annotation.</text>
</comment>
<dbReference type="GO" id="GO:0006260">
    <property type="term" value="P:DNA replication"/>
    <property type="evidence" value="ECO:0007669"/>
    <property type="project" value="InterPro"/>
</dbReference>
<dbReference type="GO" id="GO:0006310">
    <property type="term" value="P:DNA recombination"/>
    <property type="evidence" value="ECO:0007669"/>
    <property type="project" value="UniProtKB-KW"/>
</dbReference>
<dbReference type="PROSITE" id="PS50935">
    <property type="entry name" value="SSB"/>
    <property type="match status" value="1"/>
</dbReference>
<dbReference type="GO" id="GO:0003697">
    <property type="term" value="F:single-stranded DNA binding"/>
    <property type="evidence" value="ECO:0007669"/>
    <property type="project" value="UniProtKB-UniRule"/>
</dbReference>
<dbReference type="Proteomes" id="UP000024284">
    <property type="component" value="Unassembled WGS sequence"/>
</dbReference>
<dbReference type="InterPro" id="IPR000424">
    <property type="entry name" value="Primosome_PriB/ssb"/>
</dbReference>
<dbReference type="InterPro" id="IPR012340">
    <property type="entry name" value="NA-bd_OB-fold"/>
</dbReference>
<dbReference type="SUPFAM" id="SSF50249">
    <property type="entry name" value="Nucleic acid-binding proteins"/>
    <property type="match status" value="1"/>
</dbReference>
<feature type="DNA-binding region" evidence="3">
    <location>
        <begin position="63"/>
        <end position="69"/>
    </location>
</feature>
<reference evidence="6" key="1">
    <citation type="submission" date="2014-08" db="EMBL/GenBank/DDBJ databases">
        <title>Draft genome sequences of Sphingobium herbicidovorans.</title>
        <authorList>
            <person name="Gan H.M."/>
            <person name="Gan H.Y."/>
            <person name="Savka M.A."/>
        </authorList>
    </citation>
    <scope>NUCLEOTIDE SEQUENCE [LARGE SCALE GENOMIC DNA]</scope>
    <source>
        <strain evidence="6">NBRC 16415</strain>
    </source>
</reference>
<dbReference type="PATRIC" id="fig|1219045.3.peg.1490"/>
<dbReference type="Gene3D" id="2.40.50.140">
    <property type="entry name" value="Nucleic acid-binding proteins"/>
    <property type="match status" value="1"/>
</dbReference>
<evidence type="ECO:0000313" key="7">
    <source>
        <dbReference type="Proteomes" id="UP000024284"/>
    </source>
</evidence>
<protein>
    <recommendedName>
        <fullName evidence="3 4">Single-stranded DNA-binding protein</fullName>
        <shortName evidence="3">SSB</shortName>
    </recommendedName>
</protein>
<accession>A0A086PBI0</accession>